<name>A0A7W9SU70_ARMRO</name>
<dbReference type="AlphaFoldDB" id="A0A7W9SU70"/>
<accession>A0A7W9SU70</accession>
<keyword evidence="1" id="KW-0472">Membrane</keyword>
<organism evidence="2 3">
    <name type="scientific">Armatimonas rosea</name>
    <dbReference type="NCBI Taxonomy" id="685828"/>
    <lineage>
        <taxon>Bacteria</taxon>
        <taxon>Bacillati</taxon>
        <taxon>Armatimonadota</taxon>
        <taxon>Armatimonadia</taxon>
        <taxon>Armatimonadales</taxon>
        <taxon>Armatimonadaceae</taxon>
        <taxon>Armatimonas</taxon>
    </lineage>
</organism>
<evidence type="ECO:0000313" key="3">
    <source>
        <dbReference type="Proteomes" id="UP000520814"/>
    </source>
</evidence>
<keyword evidence="1" id="KW-0812">Transmembrane</keyword>
<proteinExistence type="predicted"/>
<gene>
    <name evidence="2" type="ORF">HNQ39_004239</name>
</gene>
<feature type="transmembrane region" description="Helical" evidence="1">
    <location>
        <begin position="75"/>
        <end position="95"/>
    </location>
</feature>
<feature type="transmembrane region" description="Helical" evidence="1">
    <location>
        <begin position="12"/>
        <end position="33"/>
    </location>
</feature>
<reference evidence="2 3" key="1">
    <citation type="submission" date="2020-08" db="EMBL/GenBank/DDBJ databases">
        <title>Genomic Encyclopedia of Type Strains, Phase IV (KMG-IV): sequencing the most valuable type-strain genomes for metagenomic binning, comparative biology and taxonomic classification.</title>
        <authorList>
            <person name="Goeker M."/>
        </authorList>
    </citation>
    <scope>NUCLEOTIDE SEQUENCE [LARGE SCALE GENOMIC DNA]</scope>
    <source>
        <strain evidence="2 3">DSM 23562</strain>
    </source>
</reference>
<feature type="transmembrane region" description="Helical" evidence="1">
    <location>
        <begin position="45"/>
        <end position="63"/>
    </location>
</feature>
<dbReference type="EMBL" id="JACHGW010000004">
    <property type="protein sequence ID" value="MBB6052418.1"/>
    <property type="molecule type" value="Genomic_DNA"/>
</dbReference>
<dbReference type="Proteomes" id="UP000520814">
    <property type="component" value="Unassembled WGS sequence"/>
</dbReference>
<sequence length="106" mass="11616">MRRSGAIGIPNGDLFVSACLIAVSMAFCTPILFHKALYSLPPLRGALTYGWLTLPAVLAYLLERRTWLPQWLRDCAGSFLLLAALPATVAFVIALRKLFALITPPM</sequence>
<protein>
    <submittedName>
        <fullName evidence="2">Uncharacterized protein</fullName>
    </submittedName>
</protein>
<evidence type="ECO:0000313" key="2">
    <source>
        <dbReference type="EMBL" id="MBB6052418.1"/>
    </source>
</evidence>
<evidence type="ECO:0000256" key="1">
    <source>
        <dbReference type="SAM" id="Phobius"/>
    </source>
</evidence>
<comment type="caution">
    <text evidence="2">The sequence shown here is derived from an EMBL/GenBank/DDBJ whole genome shotgun (WGS) entry which is preliminary data.</text>
</comment>
<keyword evidence="1" id="KW-1133">Transmembrane helix</keyword>
<keyword evidence="3" id="KW-1185">Reference proteome</keyword>
<dbReference type="RefSeq" id="WP_184201422.1">
    <property type="nucleotide sequence ID" value="NZ_JACHGW010000004.1"/>
</dbReference>